<dbReference type="Gene3D" id="3.40.50.300">
    <property type="entry name" value="P-loop containing nucleotide triphosphate hydrolases"/>
    <property type="match status" value="1"/>
</dbReference>
<evidence type="ECO:0000313" key="3">
    <source>
        <dbReference type="EMBL" id="MBP1468416.1"/>
    </source>
</evidence>
<keyword evidence="3" id="KW-0347">Helicase</keyword>
<feature type="compositionally biased region" description="Acidic residues" evidence="1">
    <location>
        <begin position="67"/>
        <end position="76"/>
    </location>
</feature>
<dbReference type="InterPro" id="IPR001650">
    <property type="entry name" value="Helicase_C-like"/>
</dbReference>
<accession>A0ABS4DG45</accession>
<feature type="region of interest" description="Disordered" evidence="1">
    <location>
        <begin position="59"/>
        <end position="91"/>
    </location>
</feature>
<feature type="domain" description="Helicase C-terminal" evidence="2">
    <location>
        <begin position="840"/>
        <end position="1001"/>
    </location>
</feature>
<protein>
    <submittedName>
        <fullName evidence="3">DISARM system helicase DrmA</fullName>
    </submittedName>
</protein>
<keyword evidence="3" id="KW-0067">ATP-binding</keyword>
<proteinExistence type="predicted"/>
<dbReference type="Proteomes" id="UP001193081">
    <property type="component" value="Unassembled WGS sequence"/>
</dbReference>
<dbReference type="SUPFAM" id="SSF52540">
    <property type="entry name" value="P-loop containing nucleoside triphosphate hydrolases"/>
    <property type="match status" value="1"/>
</dbReference>
<dbReference type="GO" id="GO:0004386">
    <property type="term" value="F:helicase activity"/>
    <property type="evidence" value="ECO:0007669"/>
    <property type="project" value="UniProtKB-KW"/>
</dbReference>
<keyword evidence="3" id="KW-0378">Hydrolase</keyword>
<keyword evidence="4" id="KW-1185">Reference proteome</keyword>
<evidence type="ECO:0000256" key="1">
    <source>
        <dbReference type="SAM" id="MobiDB-lite"/>
    </source>
</evidence>
<reference evidence="3 4" key="1">
    <citation type="submission" date="2021-03" db="EMBL/GenBank/DDBJ databases">
        <authorList>
            <person name="Grouzdev D.S."/>
        </authorList>
    </citation>
    <scope>NUCLEOTIDE SEQUENCE [LARGE SCALE GENOMIC DNA]</scope>
    <source>
        <strain evidence="3 4">M50-1</strain>
    </source>
</reference>
<gene>
    <name evidence="3" type="primary">drmA</name>
    <name evidence="3" type="ORF">EYB53_022075</name>
</gene>
<dbReference type="InterPro" id="IPR027417">
    <property type="entry name" value="P-loop_NTPase"/>
</dbReference>
<comment type="caution">
    <text evidence="3">The sequence shown here is derived from an EMBL/GenBank/DDBJ whole genome shotgun (WGS) entry which is preliminary data.</text>
</comment>
<evidence type="ECO:0000259" key="2">
    <source>
        <dbReference type="PROSITE" id="PS51194"/>
    </source>
</evidence>
<dbReference type="PROSITE" id="PS51194">
    <property type="entry name" value="HELICASE_CTER"/>
    <property type="match status" value="1"/>
</dbReference>
<sequence length="1148" mass="126541">MITSTTELTIPSLAVRAQLIEALHLDLVGPSAGHALTAEQLPEHVRPATWYLTGFLIPSGTPAEQASDPDEDDEAETVPTQTGIDQEANDDRRAAKKGFFPSSIGLTFLVAAPTQALQVIVRWGDYHLVPLEDAPEVEPAPDAPTQAGKEPTSKAASQVWQRTQREELIRVTLTGQAHPAQDVPHSHGLQYQVIERPLDLSGMALPLPPGTRSVSVYVINNRTHHPDQPDTRYAFQAQIEVMADHPFVPRPNLSGIQAEAWDDMVADLHYADVPEYAVGHGVAADWALTDGRCQRMWSTWIPRASVEKTETVDVPEVEVRMDVLGALRDGDAAVAALGPLVAAYRAWIGQQQAATTTLRDLRRETAATLLHHAALAATRIERGIQLLAHTPDALDAFCTANRAVARALTQRLGIAQPRWRAFQLAFILLNLPGLADPLDQDRGSADLLFFPTGGGKTEAYLGLAAFAMVLRRLRQPGDAGTAGLGVSVIMRYTLRLLTLDQLSRAAGLVCALELERAAAPDRYGRWPFEIGLWVGKAATPNMLGEKGDKRDDTARALVRRYQSNPKGNPSPIPLENCPWCNTRFTTSSFSLRPNADKPTELRIVCSDFTCDFSGARPLPIVAVDEMIYRRLPAFLIATVDKFASLPWVGPSGALLGGADRYDASGFYGASEPKRGQPLGVPLAPPDLIIQDELHLISGPLGTMAGLYETAIDALCTRTIDGQAVGPKIIASTATVRRAQDQILALFGRTPTHIFPPPGPDRHDAFFARTAPSHERPARQYLGIAAQGRSPKVMMRKVWLALMGAAQRAYLDAGGDRTIPNPADPYMTVLGYFNNLRELGGARRILEEEVQTTVKSYGRRMRVNETQGLFADRPRFSEVIELTSRVATNQVADARRRLDLPFHHLQDRVDCALATNMISVGLDIQRLGLMLVIGQPMLTAEYIQATSRVGRDDRRPGLVVTLLNVHKPRDRSHYERFRTYHETFYRSVEASSVTPFAARALDRGFAGALVALARHSHPDLTPPRGVEQVAVVRAAIEHTLMTVFRDRIARQEFADVQERDERLLAVQNRIVDLLDAWQTIIATYHDAGVAVQYQPFETRSSAKPLLRNTLEQQFASEHERKFRASRSLRDVEPDVNLFLRDVNNQPVED</sequence>
<dbReference type="CDD" id="cd18785">
    <property type="entry name" value="SF2_C"/>
    <property type="match status" value="1"/>
</dbReference>
<keyword evidence="3" id="KW-0547">Nucleotide-binding</keyword>
<organism evidence="3 4">
    <name type="scientific">Candidatus Chloroploca mongolica</name>
    <dbReference type="NCBI Taxonomy" id="2528176"/>
    <lineage>
        <taxon>Bacteria</taxon>
        <taxon>Bacillati</taxon>
        <taxon>Chloroflexota</taxon>
        <taxon>Chloroflexia</taxon>
        <taxon>Chloroflexales</taxon>
        <taxon>Chloroflexineae</taxon>
        <taxon>Oscillochloridaceae</taxon>
        <taxon>Candidatus Chloroploca</taxon>
    </lineage>
</organism>
<name>A0ABS4DG45_9CHLR</name>
<dbReference type="NCBIfam" id="NF038325">
    <property type="entry name" value="DISARM_DrmAS"/>
    <property type="match status" value="1"/>
</dbReference>
<feature type="region of interest" description="Disordered" evidence="1">
    <location>
        <begin position="135"/>
        <end position="154"/>
    </location>
</feature>
<dbReference type="EMBL" id="SIJK02000068">
    <property type="protein sequence ID" value="MBP1468416.1"/>
    <property type="molecule type" value="Genomic_DNA"/>
</dbReference>
<evidence type="ECO:0000313" key="4">
    <source>
        <dbReference type="Proteomes" id="UP001193081"/>
    </source>
</evidence>